<evidence type="ECO:0000256" key="2">
    <source>
        <dbReference type="ARBA" id="ARBA00004687"/>
    </source>
</evidence>
<feature type="transmembrane region" description="Helical" evidence="13">
    <location>
        <begin position="850"/>
        <end position="872"/>
    </location>
</feature>
<keyword evidence="9 13" id="KW-1133">Transmembrane helix</keyword>
<dbReference type="GO" id="GO:0051377">
    <property type="term" value="F:mannose-ethanolamine phosphotransferase activity"/>
    <property type="evidence" value="ECO:0007669"/>
    <property type="project" value="UniProtKB-UniRule"/>
</dbReference>
<dbReference type="EMBL" id="AZGZ01000010">
    <property type="protein sequence ID" value="KZZ92623.1"/>
    <property type="molecule type" value="Genomic_DNA"/>
</dbReference>
<feature type="transmembrane region" description="Helical" evidence="13">
    <location>
        <begin position="706"/>
        <end position="722"/>
    </location>
</feature>
<dbReference type="InterPro" id="IPR017850">
    <property type="entry name" value="Alkaline_phosphatase_core_sf"/>
</dbReference>
<dbReference type="InterPro" id="IPR017852">
    <property type="entry name" value="GPI_EtnP_transferase_1_C"/>
</dbReference>
<feature type="transmembrane region" description="Helical" evidence="13">
    <location>
        <begin position="486"/>
        <end position="511"/>
    </location>
</feature>
<feature type="transmembrane region" description="Helical" evidence="13">
    <location>
        <begin position="892"/>
        <end position="912"/>
    </location>
</feature>
<feature type="transmembrane region" description="Helical" evidence="13">
    <location>
        <begin position="523"/>
        <end position="542"/>
    </location>
</feature>
<feature type="domain" description="GPI ethanolamine phosphate transferase 1 C-terminal" evidence="16">
    <location>
        <begin position="476"/>
        <end position="948"/>
    </location>
</feature>
<evidence type="ECO:0000256" key="5">
    <source>
        <dbReference type="ARBA" id="ARBA00022502"/>
    </source>
</evidence>
<keyword evidence="18" id="KW-1185">Reference proteome</keyword>
<feature type="transmembrane region" description="Helical" evidence="13">
    <location>
        <begin position="614"/>
        <end position="634"/>
    </location>
</feature>
<keyword evidence="5 13" id="KW-0337">GPI-anchor biosynthesis</keyword>
<sequence>MARLGRAGFLAIAVVFHLIYTYSIFDIYFVSPIVSGMRPHGVPREPGAKPPAKRLFLFVGDGLRADKAFQFFPDPSPDGYLKPKRSGVDGSNGADNNDAGWATTHDQTPKPLAPFIRSRVLHHGTFGVSHTRVPTESRPGHVALIAGLYEDVSAVTTGWKLNPVNFDSVFNRSRHTWSWGSPDILPMFKEGATPGKVDADMYGEEAEDFSADATKLDTWVFDKVKELFATARTDPALAAKLREDKLVFFLHLLGLDTTGHAYRPYSQEYLHNIKVVDQGISEITDMVERFYKDDQTAFVFTADHGMSDWGSHGDGHPDNTRTPLVAWGAGVAKPKMTYFSTAPGHEDGFSADWHLDHVQRHDVAQADVAALMAYLVGLDFPVNSVGELPLSYLDANPKEKALAALANTQGVLETYHVKEEKKRDAAIKFTPFPSFSVEAGGQSVESQIQEIEDLISQGQYDESIVKSQALLKTGIQGLRYLQTYDWLFLRAIVTVGYLGWIVYAMTVVIDLHVLHSSVPARRTLTSNIFFTSILVALCSVFWVQKSSWRYYVYGMFPVFFWEEVVANRKSLAAGGRVVLGHIHSFGGYFKFLCKTILYIAILEALVASYFHREIYTICYIMGGLWPLTMGFNFVKSHGPLLLMWIISCGLMSGFTLLPVVKVEDIDMVTYGGGLMFFTGLLYLIFEENIIRSGSSPFRGIVSKGSRNIMGVQIGLVMLSIIVTRSSITSLQAKEGLPFGNQVLGWIVMSTSLIVPFIYRFCHNGHYLHRVIVIFLTFSPTFIILTISYEGLFYFVFCMTVVTWVRLEHALYRYEQAKRRKDDTSETTTESPCRADEYGTYRALTTSDARLALFFFFLLQSAFFSTGNIASISSFSLDSVQRLIPVFNPFSQGALLMFKILVPFAIISANLGILNRRLNVAPSALFMLVMAISDILTLNFFYMVKDEGSWLDIGTTISHFCIASGLCTFVASLEFLSEVFISGVEFEVAIEGTAGPTAIASRIADQAINKVADAVIDGDNSTEAAGSGVEPGLAKDAKGSSQRLDTEGQETNDAITR</sequence>
<keyword evidence="7 13" id="KW-0812">Transmembrane</keyword>
<feature type="compositionally biased region" description="Polar residues" evidence="14">
    <location>
        <begin position="1038"/>
        <end position="1056"/>
    </location>
</feature>
<proteinExistence type="inferred from homology"/>
<organism evidence="17 18">
    <name type="scientific">Ascosphaera apis ARSEF 7405</name>
    <dbReference type="NCBI Taxonomy" id="392613"/>
    <lineage>
        <taxon>Eukaryota</taxon>
        <taxon>Fungi</taxon>
        <taxon>Dikarya</taxon>
        <taxon>Ascomycota</taxon>
        <taxon>Pezizomycotina</taxon>
        <taxon>Eurotiomycetes</taxon>
        <taxon>Eurotiomycetidae</taxon>
        <taxon>Onygenales</taxon>
        <taxon>Ascosphaeraceae</taxon>
        <taxon>Ascosphaera</taxon>
    </lineage>
</organism>
<evidence type="ECO:0000256" key="3">
    <source>
        <dbReference type="ARBA" id="ARBA00008400"/>
    </source>
</evidence>
<comment type="pathway">
    <text evidence="2 13">Glycolipid biosynthesis; glycosylphosphatidylinositol-anchor biosynthesis.</text>
</comment>
<dbReference type="VEuPathDB" id="FungiDB:AAP_02704"/>
<feature type="transmembrane region" description="Helical" evidence="13">
    <location>
        <begin position="766"/>
        <end position="786"/>
    </location>
</feature>
<dbReference type="Pfam" id="PF00884">
    <property type="entry name" value="Sulfatase"/>
    <property type="match status" value="1"/>
</dbReference>
<dbReference type="GO" id="GO:0005789">
    <property type="term" value="C:endoplasmic reticulum membrane"/>
    <property type="evidence" value="ECO:0007669"/>
    <property type="project" value="UniProtKB-SubCell"/>
</dbReference>
<dbReference type="EC" id="2.-.-.-" evidence="13"/>
<comment type="caution">
    <text evidence="17">The sequence shown here is derived from an EMBL/GenBank/DDBJ whole genome shotgun (WGS) entry which is preliminary data.</text>
</comment>
<feature type="transmembrane region" description="Helical" evidence="13">
    <location>
        <begin position="667"/>
        <end position="685"/>
    </location>
</feature>
<dbReference type="OrthoDB" id="4204724at2759"/>
<dbReference type="GO" id="GO:0006506">
    <property type="term" value="P:GPI anchor biosynthetic process"/>
    <property type="evidence" value="ECO:0007669"/>
    <property type="project" value="UniProtKB-UniPathway"/>
</dbReference>
<feature type="transmembrane region" description="Helical" evidence="13">
    <location>
        <begin position="587"/>
        <end position="608"/>
    </location>
</feature>
<feature type="transmembrane region" description="Helical" evidence="13">
    <location>
        <begin position="641"/>
        <end position="661"/>
    </location>
</feature>
<dbReference type="InterPro" id="IPR007070">
    <property type="entry name" value="GPI_EtnP_transferase_1"/>
</dbReference>
<comment type="function">
    <text evidence="12 13">Ethanolamine phosphate transferase involved in glycosylphosphatidylinositol-anchor biosynthesis. Transfers ethanolamine phosphate to the first alpha-1,4-linked mannose of the glycosylphosphatidylinositol precursor of GPI-anchor.</text>
</comment>
<dbReference type="Gene3D" id="3.40.720.10">
    <property type="entry name" value="Alkaline Phosphatase, subunit A"/>
    <property type="match status" value="1"/>
</dbReference>
<feature type="region of interest" description="Disordered" evidence="14">
    <location>
        <begin position="74"/>
        <end position="107"/>
    </location>
</feature>
<dbReference type="AlphaFoldDB" id="A0A162IFD3"/>
<feature type="domain" description="Sulfatase N-terminal" evidence="15">
    <location>
        <begin position="258"/>
        <end position="334"/>
    </location>
</feature>
<comment type="similarity">
    <text evidence="3 13">Belongs to the PIGG/PIGN/PIGO family. PIGN subfamily.</text>
</comment>
<protein>
    <recommendedName>
        <fullName evidence="4 13">GPI ethanolamine phosphate transferase 1</fullName>
        <ecNumber evidence="13">2.-.-.-</ecNumber>
    </recommendedName>
</protein>
<evidence type="ECO:0000313" key="18">
    <source>
        <dbReference type="Proteomes" id="UP000242877"/>
    </source>
</evidence>
<evidence type="ECO:0000256" key="12">
    <source>
        <dbReference type="ARBA" id="ARBA00024850"/>
    </source>
</evidence>
<evidence type="ECO:0000259" key="15">
    <source>
        <dbReference type="Pfam" id="PF00884"/>
    </source>
</evidence>
<evidence type="ECO:0000256" key="6">
    <source>
        <dbReference type="ARBA" id="ARBA00022679"/>
    </source>
</evidence>
<reference evidence="17 18" key="1">
    <citation type="journal article" date="2016" name="Genome Biol. Evol.">
        <title>Divergent and convergent evolution of fungal pathogenicity.</title>
        <authorList>
            <person name="Shang Y."/>
            <person name="Xiao G."/>
            <person name="Zheng P."/>
            <person name="Cen K."/>
            <person name="Zhan S."/>
            <person name="Wang C."/>
        </authorList>
    </citation>
    <scope>NUCLEOTIDE SEQUENCE [LARGE SCALE GENOMIC DNA]</scope>
    <source>
        <strain evidence="17 18">ARSEF 7405</strain>
    </source>
</reference>
<name>A0A162IFD3_9EURO</name>
<dbReference type="Pfam" id="PF04987">
    <property type="entry name" value="PigN"/>
    <property type="match status" value="1"/>
</dbReference>
<dbReference type="InterPro" id="IPR000917">
    <property type="entry name" value="Sulfatase_N"/>
</dbReference>
<keyword evidence="10 13" id="KW-0472">Membrane</keyword>
<keyword evidence="11" id="KW-0325">Glycoprotein</keyword>
<evidence type="ECO:0000256" key="7">
    <source>
        <dbReference type="ARBA" id="ARBA00022692"/>
    </source>
</evidence>
<dbReference type="SUPFAM" id="SSF53649">
    <property type="entry name" value="Alkaline phosphatase-like"/>
    <property type="match status" value="1"/>
</dbReference>
<keyword evidence="6 13" id="KW-0808">Transferase</keyword>
<feature type="transmembrane region" description="Helical" evidence="13">
    <location>
        <begin position="955"/>
        <end position="975"/>
    </location>
</feature>
<feature type="transmembrane region" description="Helical" evidence="13">
    <location>
        <begin position="742"/>
        <end position="761"/>
    </location>
</feature>
<dbReference type="PANTHER" id="PTHR12250">
    <property type="entry name" value="PHOSPHATIDYLINOSITOL GLYCAN, CLASS N"/>
    <property type="match status" value="1"/>
</dbReference>
<feature type="transmembrane region" description="Helical" evidence="13">
    <location>
        <begin position="7"/>
        <end position="30"/>
    </location>
</feature>
<dbReference type="CDD" id="cd16020">
    <property type="entry name" value="GPI_EPT_1"/>
    <property type="match status" value="1"/>
</dbReference>
<keyword evidence="8 13" id="KW-0256">Endoplasmic reticulum</keyword>
<dbReference type="InterPro" id="IPR037671">
    <property type="entry name" value="PIGN_N"/>
</dbReference>
<dbReference type="UniPathway" id="UPA00196"/>
<comment type="subcellular location">
    <subcellularLocation>
        <location evidence="1 13">Endoplasmic reticulum membrane</location>
        <topology evidence="1 13">Multi-pass membrane protein</topology>
    </subcellularLocation>
</comment>
<evidence type="ECO:0000256" key="4">
    <source>
        <dbReference type="ARBA" id="ARBA00020831"/>
    </source>
</evidence>
<evidence type="ECO:0000256" key="13">
    <source>
        <dbReference type="RuleBase" id="RU367138"/>
    </source>
</evidence>
<evidence type="ECO:0000256" key="10">
    <source>
        <dbReference type="ARBA" id="ARBA00023136"/>
    </source>
</evidence>
<evidence type="ECO:0000256" key="1">
    <source>
        <dbReference type="ARBA" id="ARBA00004477"/>
    </source>
</evidence>
<dbReference type="Proteomes" id="UP000242877">
    <property type="component" value="Unassembled WGS sequence"/>
</dbReference>
<dbReference type="PANTHER" id="PTHR12250:SF0">
    <property type="entry name" value="GPI ETHANOLAMINE PHOSPHATE TRANSFERASE 1"/>
    <property type="match status" value="1"/>
</dbReference>
<accession>A0A162IFD3</accession>
<evidence type="ECO:0000256" key="14">
    <source>
        <dbReference type="SAM" id="MobiDB-lite"/>
    </source>
</evidence>
<evidence type="ECO:0000256" key="9">
    <source>
        <dbReference type="ARBA" id="ARBA00022989"/>
    </source>
</evidence>
<feature type="transmembrane region" description="Helical" evidence="13">
    <location>
        <begin position="924"/>
        <end position="943"/>
    </location>
</feature>
<gene>
    <name evidence="17" type="ORF">AAP_02704</name>
</gene>
<evidence type="ECO:0000259" key="16">
    <source>
        <dbReference type="Pfam" id="PF04987"/>
    </source>
</evidence>
<feature type="region of interest" description="Disordered" evidence="14">
    <location>
        <begin position="1020"/>
        <end position="1056"/>
    </location>
</feature>
<evidence type="ECO:0000256" key="8">
    <source>
        <dbReference type="ARBA" id="ARBA00022824"/>
    </source>
</evidence>
<evidence type="ECO:0000313" key="17">
    <source>
        <dbReference type="EMBL" id="KZZ92623.1"/>
    </source>
</evidence>
<evidence type="ECO:0000256" key="11">
    <source>
        <dbReference type="ARBA" id="ARBA00023180"/>
    </source>
</evidence>